<dbReference type="GO" id="GO:0005509">
    <property type="term" value="F:calcium ion binding"/>
    <property type="evidence" value="ECO:0007669"/>
    <property type="project" value="UniProtKB-UniRule"/>
</dbReference>
<dbReference type="Proteomes" id="UP000492821">
    <property type="component" value="Unassembled WGS sequence"/>
</dbReference>
<evidence type="ECO:0000256" key="7">
    <source>
        <dbReference type="RuleBase" id="RU361133"/>
    </source>
</evidence>
<dbReference type="InterPro" id="IPR000909">
    <property type="entry name" value="PLipase_C_PInositol-sp_X_dom"/>
</dbReference>
<dbReference type="GO" id="GO:0004435">
    <property type="term" value="F:phosphatidylinositol-4,5-bisphosphate phospholipase C activity"/>
    <property type="evidence" value="ECO:0007669"/>
    <property type="project" value="UniProtKB-UniRule"/>
</dbReference>
<evidence type="ECO:0000256" key="1">
    <source>
        <dbReference type="ARBA" id="ARBA00022801"/>
    </source>
</evidence>
<dbReference type="InterPro" id="IPR016280">
    <property type="entry name" value="PLC-beta"/>
</dbReference>
<feature type="active site" evidence="5">
    <location>
        <position position="463"/>
    </location>
</feature>
<organism evidence="10 11">
    <name type="scientific">Panagrellus redivivus</name>
    <name type="common">Microworm</name>
    <dbReference type="NCBI Taxonomy" id="6233"/>
    <lineage>
        <taxon>Eukaryota</taxon>
        <taxon>Metazoa</taxon>
        <taxon>Ecdysozoa</taxon>
        <taxon>Nematoda</taxon>
        <taxon>Chromadorea</taxon>
        <taxon>Rhabditida</taxon>
        <taxon>Tylenchina</taxon>
        <taxon>Panagrolaimomorpha</taxon>
        <taxon>Panagrolaimoidea</taxon>
        <taxon>Panagrolaimidae</taxon>
        <taxon>Panagrellus</taxon>
    </lineage>
</organism>
<evidence type="ECO:0000256" key="2">
    <source>
        <dbReference type="ARBA" id="ARBA00022963"/>
    </source>
</evidence>
<feature type="binding site" evidence="6">
    <location>
        <position position="448"/>
    </location>
    <ligand>
        <name>Ca(2+)</name>
        <dbReference type="ChEBI" id="CHEBI:29108"/>
    </ligand>
</feature>
<reference evidence="11" key="2">
    <citation type="submission" date="2020-10" db="UniProtKB">
        <authorList>
            <consortium name="WormBaseParasite"/>
        </authorList>
    </citation>
    <scope>IDENTIFICATION</scope>
</reference>
<dbReference type="AlphaFoldDB" id="A0A7E4W5I6"/>
<comment type="cofactor">
    <cofactor evidence="6">
        <name>Ca(2+)</name>
        <dbReference type="ChEBI" id="CHEBI:29108"/>
    </cofactor>
    <text evidence="6">Binds 1 Ca(2+) ion per subunit.</text>
</comment>
<dbReference type="GO" id="GO:0048015">
    <property type="term" value="P:phosphatidylinositol-mediated signaling"/>
    <property type="evidence" value="ECO:0007669"/>
    <property type="project" value="TreeGrafter"/>
</dbReference>
<dbReference type="SUPFAM" id="SSF51695">
    <property type="entry name" value="PLC-like phosphodiesterases"/>
    <property type="match status" value="1"/>
</dbReference>
<keyword evidence="10" id="KW-1185">Reference proteome</keyword>
<feature type="region of interest" description="Disordered" evidence="8">
    <location>
        <begin position="1"/>
        <end position="22"/>
    </location>
</feature>
<feature type="binding site" evidence="6">
    <location>
        <position position="450"/>
    </location>
    <ligand>
        <name>Ca(2+)</name>
        <dbReference type="ChEBI" id="CHEBI:29108"/>
    </ligand>
</feature>
<evidence type="ECO:0000256" key="3">
    <source>
        <dbReference type="ARBA" id="ARBA00023098"/>
    </source>
</evidence>
<reference evidence="10" key="1">
    <citation type="journal article" date="2013" name="Genetics">
        <title>The draft genome and transcriptome of Panagrellus redivivus are shaped by the harsh demands of a free-living lifestyle.</title>
        <authorList>
            <person name="Srinivasan J."/>
            <person name="Dillman A.R."/>
            <person name="Macchietto M.G."/>
            <person name="Heikkinen L."/>
            <person name="Lakso M."/>
            <person name="Fracchia K.M."/>
            <person name="Antoshechkin I."/>
            <person name="Mortazavi A."/>
            <person name="Wong G."/>
            <person name="Sternberg P.W."/>
        </authorList>
    </citation>
    <scope>NUCLEOTIDE SEQUENCE [LARGE SCALE GENOMIC DNA]</scope>
    <source>
        <strain evidence="10">MT8872</strain>
    </source>
</reference>
<dbReference type="SMART" id="SM00149">
    <property type="entry name" value="PLCYc"/>
    <property type="match status" value="1"/>
</dbReference>
<evidence type="ECO:0000256" key="8">
    <source>
        <dbReference type="SAM" id="MobiDB-lite"/>
    </source>
</evidence>
<evidence type="ECO:0000256" key="4">
    <source>
        <dbReference type="PIRNR" id="PIRNR000956"/>
    </source>
</evidence>
<proteinExistence type="predicted"/>
<keyword evidence="6" id="KW-0479">Metal-binding</keyword>
<feature type="binding site" evidence="6">
    <location>
        <position position="500"/>
    </location>
    <ligand>
        <name>Ca(2+)</name>
        <dbReference type="ChEBI" id="CHEBI:29108"/>
    </ligand>
</feature>
<dbReference type="GO" id="GO:0051209">
    <property type="term" value="P:release of sequestered calcium ion into cytosol"/>
    <property type="evidence" value="ECO:0007669"/>
    <property type="project" value="TreeGrafter"/>
</dbReference>
<feature type="domain" description="PI-PLC Y-box" evidence="9">
    <location>
        <begin position="644"/>
        <end position="760"/>
    </location>
</feature>
<dbReference type="Pfam" id="PF00387">
    <property type="entry name" value="PI-PLC-Y"/>
    <property type="match status" value="1"/>
</dbReference>
<accession>A0A7E4W5I6</accession>
<dbReference type="SMART" id="SM00148">
    <property type="entry name" value="PLCXc"/>
    <property type="match status" value="1"/>
</dbReference>
<dbReference type="GO" id="GO:0016042">
    <property type="term" value="P:lipid catabolic process"/>
    <property type="evidence" value="ECO:0007669"/>
    <property type="project" value="UniProtKB-KW"/>
</dbReference>
<dbReference type="InterPro" id="IPR001711">
    <property type="entry name" value="PLipase_C_Pinositol-sp_Y"/>
</dbReference>
<evidence type="ECO:0000313" key="11">
    <source>
        <dbReference type="WBParaSite" id="Pan_g7096.t1"/>
    </source>
</evidence>
<evidence type="ECO:0000259" key="9">
    <source>
        <dbReference type="PROSITE" id="PS50008"/>
    </source>
</evidence>
<dbReference type="PROSITE" id="PS50007">
    <property type="entry name" value="PIPLC_X_DOMAIN"/>
    <property type="match status" value="1"/>
</dbReference>
<dbReference type="InterPro" id="IPR011992">
    <property type="entry name" value="EF-hand-dom_pair"/>
</dbReference>
<dbReference type="SUPFAM" id="SSF49562">
    <property type="entry name" value="C2 domain (Calcium/lipid-binding domain, CaLB)"/>
    <property type="match status" value="1"/>
</dbReference>
<dbReference type="GO" id="GO:0046488">
    <property type="term" value="P:phosphatidylinositol metabolic process"/>
    <property type="evidence" value="ECO:0007669"/>
    <property type="project" value="TreeGrafter"/>
</dbReference>
<dbReference type="WBParaSite" id="Pan_g7096.t1">
    <property type="protein sequence ID" value="Pan_g7096.t1"/>
    <property type="gene ID" value="Pan_g7096"/>
</dbReference>
<protein>
    <recommendedName>
        <fullName evidence="4">1-phosphatidylinositol 4,5-bisphosphate phosphodiesterase</fullName>
        <ecNumber evidence="4">3.1.4.11</ecNumber>
    </recommendedName>
</protein>
<feature type="compositionally biased region" description="Low complexity" evidence="8">
    <location>
        <begin position="10"/>
        <end position="22"/>
    </location>
</feature>
<comment type="function">
    <text evidence="4">The production of the second messenger molecules diacylglycerol (DAG) and inositol 1,4,5-trisphosphate (IP3) is mediated by activated phosphatidylinositol-specific phospholipase C enzymes.</text>
</comment>
<evidence type="ECO:0000313" key="10">
    <source>
        <dbReference type="Proteomes" id="UP000492821"/>
    </source>
</evidence>
<dbReference type="PRINTS" id="PR00390">
    <property type="entry name" value="PHPHLIPASEC"/>
</dbReference>
<dbReference type="SUPFAM" id="SSF47473">
    <property type="entry name" value="EF-hand"/>
    <property type="match status" value="1"/>
</dbReference>
<sequence>MRSLQGTVCHPRSSLPNNNNSHLNTTLVNVHYGTSDDESSIDELIEHNPGPSTAKSVNDLVAARRTSDGCIRIPSGLLSVAAKNKRKDDAPPSPRWLPPINVFKFETFAEAPVGKIVNFSISDDCLLLYSMENDAKNVQDMIYIDEIVDVFIGSPVDSYKPKYDNQVHLQRIFTNSFTAAACVLNDCIVTVSYGLDFANPQSCIFLTKAADEARLWCQELRRFIIRNHNKVQDSFYFWKRLFARLKCSLAGEKFTIEHILDTVLPNFKHRDERRQVEKHLLKTMPVFKEKLLSPHLLSDDDFLFKLYAAATDRVEVVKIFRQTFSSSHILPEEFRTYLNNRHRDPRLNEILYPPATTETARKVMNSIGIDPSTKQLDFNGYLRFLVSTCNLPVRPEAYDLDDASMNKPLSQYFINSSHNTYLKGRQMRSRSSVAMYRYALLAGCRSIELDCWDGPNNEPIITHGPTQICFCTTILFKDVIEAIAETAFITSKYPVILSFENHCNQKQQIKMAQYCKDILGDLLLKEALEEYPIKAGVDLPSPNLLKCKILIKNKIEKKTEPVDKNGTLARGMSKQASMDSGSTEDDESRAVTRILIGENDEEFAIVNSLPKQASTESPTPPYLVNGKPSVDNGSALGPDIVTELSDLVTYMRAMGKFTAFVDDARQICSEMYSMNETKAIDLLKQHSEQFVTHNKRQITRVYPRGSRVDSSNYMPLIFWNCGCQMAAINLQTPDLPNQMNSAMFELNGRSGYILKPACMREPNMKFDPFELDRVENVVPNSMTITVFSGQMFSLVCEKRVNCFVEVDLYGLPGDSHKKMFKTRSVMADGLNTIFRDEKNACQFSLEKIILPAMAYVRFGVYEEGGRLIGQRILPVSYIEPGYKHIVLHNAFNKPLGPVTLFVHVDIQDYVSDQHMELVNALQNPIEAMNKNRESNASYEMACFTANIEQHGRLLENLQSAESVGNTIHELTAEDLLILPATPTAIANAAVIGMAGVVVPKKESLVSNYDASSFQCESPLATSRAATPSGLELSRKSTAERKYTMGSEYGVKKHVFDLEKMSIALPTYADLERCTKIQKLHRNFSKKYPMLLESIEASNITHIIEMLRTFNEKQLSAAVHKYIKEKTDLQNTQVEHHKKAFIKSVELVFQSETKQLQKQNAKLRLEELSGINKKSSPIEYKHLSDKYVRRGVEENRKLMVIKTKKIDDANKLADDLKKGLENASNDFLSKTVRLLSKSK</sequence>
<evidence type="ECO:0000256" key="5">
    <source>
        <dbReference type="PIRSR" id="PIRSR000956-1"/>
    </source>
</evidence>
<evidence type="ECO:0000256" key="6">
    <source>
        <dbReference type="PIRSR" id="PIRSR000956-2"/>
    </source>
</evidence>
<dbReference type="EC" id="3.1.4.11" evidence="4"/>
<keyword evidence="6" id="KW-0106">Calcium</keyword>
<name>A0A7E4W5I6_PANRE</name>
<dbReference type="Gene3D" id="1.10.238.10">
    <property type="entry name" value="EF-hand"/>
    <property type="match status" value="1"/>
</dbReference>
<dbReference type="Gene3D" id="2.60.40.150">
    <property type="entry name" value="C2 domain"/>
    <property type="match status" value="1"/>
</dbReference>
<keyword evidence="3 4" id="KW-0443">Lipid metabolism</keyword>
<keyword evidence="1 4" id="KW-0378">Hydrolase</keyword>
<feature type="active site" evidence="5">
    <location>
        <position position="418"/>
    </location>
</feature>
<dbReference type="Pfam" id="PF00388">
    <property type="entry name" value="PI-PLC-X"/>
    <property type="match status" value="1"/>
</dbReference>
<dbReference type="PROSITE" id="PS50008">
    <property type="entry name" value="PIPLC_Y_DOMAIN"/>
    <property type="match status" value="1"/>
</dbReference>
<dbReference type="PIRSF" id="PIRSF000956">
    <property type="entry name" value="PLC-beta"/>
    <property type="match status" value="1"/>
</dbReference>
<dbReference type="PANTHER" id="PTHR10336:SF36">
    <property type="entry name" value="1-PHOSPHATIDYLINOSITOL 4,5-BISPHOSPHATE PHOSPHODIESTERASE BETA-4"/>
    <property type="match status" value="1"/>
</dbReference>
<dbReference type="Gene3D" id="3.20.20.190">
    <property type="entry name" value="Phosphatidylinositol (PI) phosphodiesterase"/>
    <property type="match status" value="1"/>
</dbReference>
<feature type="binding site" evidence="6">
    <location>
        <position position="419"/>
    </location>
    <ligand>
        <name>Ca(2+)</name>
        <dbReference type="ChEBI" id="CHEBI:29108"/>
    </ligand>
</feature>
<dbReference type="InterPro" id="IPR035892">
    <property type="entry name" value="C2_domain_sf"/>
</dbReference>
<keyword evidence="2 4" id="KW-0442">Lipid degradation</keyword>
<dbReference type="InterPro" id="IPR001192">
    <property type="entry name" value="PI-PLC_fam"/>
</dbReference>
<dbReference type="Gene3D" id="2.30.29.240">
    <property type="match status" value="1"/>
</dbReference>
<dbReference type="CDD" id="cd00275">
    <property type="entry name" value="C2_PLC_like"/>
    <property type="match status" value="1"/>
</dbReference>
<dbReference type="CDD" id="cd08591">
    <property type="entry name" value="PI-PLCc_beta"/>
    <property type="match status" value="1"/>
</dbReference>
<keyword evidence="4" id="KW-0807">Transducer</keyword>
<dbReference type="InterPro" id="IPR017946">
    <property type="entry name" value="PLC-like_Pdiesterase_TIM-brl"/>
</dbReference>
<comment type="catalytic activity">
    <reaction evidence="4 7">
        <text>a 1,2-diacyl-sn-glycero-3-phospho-(1D-myo-inositol-4,5-bisphosphate) + H2O = 1D-myo-inositol 1,4,5-trisphosphate + a 1,2-diacyl-sn-glycerol + H(+)</text>
        <dbReference type="Rhea" id="RHEA:33179"/>
        <dbReference type="ChEBI" id="CHEBI:15377"/>
        <dbReference type="ChEBI" id="CHEBI:15378"/>
        <dbReference type="ChEBI" id="CHEBI:17815"/>
        <dbReference type="ChEBI" id="CHEBI:58456"/>
        <dbReference type="ChEBI" id="CHEBI:203600"/>
        <dbReference type="EC" id="3.1.4.11"/>
    </reaction>
</comment>
<dbReference type="PANTHER" id="PTHR10336">
    <property type="entry name" value="PHOSPHOINOSITIDE-SPECIFIC PHOSPHOLIPASE C FAMILY PROTEIN"/>
    <property type="match status" value="1"/>
</dbReference>